<evidence type="ECO:0000313" key="4">
    <source>
        <dbReference type="Proteomes" id="UP000546464"/>
    </source>
</evidence>
<name>A0A842HA69_9BACT</name>
<protein>
    <submittedName>
        <fullName evidence="3">Arsenate reductase family protein</fullName>
    </submittedName>
</protein>
<dbReference type="Pfam" id="PF03960">
    <property type="entry name" value="ArsC"/>
    <property type="match status" value="1"/>
</dbReference>
<gene>
    <name evidence="3" type="ORF">H5P28_03885</name>
</gene>
<dbReference type="Gene3D" id="3.40.30.10">
    <property type="entry name" value="Glutaredoxin"/>
    <property type="match status" value="1"/>
</dbReference>
<evidence type="ECO:0000256" key="1">
    <source>
        <dbReference type="ARBA" id="ARBA00007198"/>
    </source>
</evidence>
<dbReference type="NCBIfam" id="TIGR01617">
    <property type="entry name" value="arsC_related"/>
    <property type="match status" value="1"/>
</dbReference>
<evidence type="ECO:0000313" key="3">
    <source>
        <dbReference type="EMBL" id="MBC2593393.1"/>
    </source>
</evidence>
<dbReference type="SUPFAM" id="SSF52833">
    <property type="entry name" value="Thioredoxin-like"/>
    <property type="match status" value="1"/>
</dbReference>
<keyword evidence="4" id="KW-1185">Reference proteome</keyword>
<dbReference type="CDD" id="cd03036">
    <property type="entry name" value="ArsC_like"/>
    <property type="match status" value="1"/>
</dbReference>
<dbReference type="InterPro" id="IPR006660">
    <property type="entry name" value="Arsenate_reductase-like"/>
</dbReference>
<dbReference type="Proteomes" id="UP000546464">
    <property type="component" value="Unassembled WGS sequence"/>
</dbReference>
<dbReference type="EMBL" id="JACHVB010000013">
    <property type="protein sequence ID" value="MBC2593393.1"/>
    <property type="molecule type" value="Genomic_DNA"/>
</dbReference>
<organism evidence="3 4">
    <name type="scientific">Ruficoccus amylovorans</name>
    <dbReference type="NCBI Taxonomy" id="1804625"/>
    <lineage>
        <taxon>Bacteria</taxon>
        <taxon>Pseudomonadati</taxon>
        <taxon>Verrucomicrobiota</taxon>
        <taxon>Opitutia</taxon>
        <taxon>Puniceicoccales</taxon>
        <taxon>Cerasicoccaceae</taxon>
        <taxon>Ruficoccus</taxon>
    </lineage>
</organism>
<evidence type="ECO:0000256" key="2">
    <source>
        <dbReference type="PROSITE-ProRule" id="PRU01282"/>
    </source>
</evidence>
<reference evidence="3 4" key="1">
    <citation type="submission" date="2020-07" db="EMBL/GenBank/DDBJ databases">
        <authorList>
            <person name="Feng X."/>
        </authorList>
    </citation>
    <scope>NUCLEOTIDE SEQUENCE [LARGE SCALE GENOMIC DNA]</scope>
    <source>
        <strain evidence="3 4">JCM31066</strain>
    </source>
</reference>
<comment type="caution">
    <text evidence="3">The sequence shown here is derived from an EMBL/GenBank/DDBJ whole genome shotgun (WGS) entry which is preliminary data.</text>
</comment>
<dbReference type="InterPro" id="IPR006504">
    <property type="entry name" value="Tscrpt_reg_Spx/MgsR"/>
</dbReference>
<comment type="similarity">
    <text evidence="1 2">Belongs to the ArsC family.</text>
</comment>
<dbReference type="PROSITE" id="PS51353">
    <property type="entry name" value="ARSC"/>
    <property type="match status" value="1"/>
</dbReference>
<accession>A0A842HA69</accession>
<dbReference type="AlphaFoldDB" id="A0A842HA69"/>
<dbReference type="PANTHER" id="PTHR30041">
    <property type="entry name" value="ARSENATE REDUCTASE"/>
    <property type="match status" value="1"/>
</dbReference>
<dbReference type="InterPro" id="IPR036249">
    <property type="entry name" value="Thioredoxin-like_sf"/>
</dbReference>
<sequence length="118" mass="12821">MLKFYAYKGCGTCRKAKKFLDEKGVSYEEIAIRETPPSAGEFKTMLAACDGELRKLFNTSGGDYKALGMKDKLPGLSEQEAFALLGSNGNLVKRPFLIGDGVATVGFDEERWTALLAG</sequence>
<proteinExistence type="inferred from homology"/>
<dbReference type="PANTHER" id="PTHR30041:SF8">
    <property type="entry name" value="PROTEIN YFFB"/>
    <property type="match status" value="1"/>
</dbReference>